<proteinExistence type="predicted"/>
<dbReference type="AlphaFoldDB" id="A0A7W9H8L0"/>
<protein>
    <submittedName>
        <fullName evidence="2">Uncharacterized protein</fullName>
    </submittedName>
</protein>
<evidence type="ECO:0000256" key="1">
    <source>
        <dbReference type="SAM" id="MobiDB-lite"/>
    </source>
</evidence>
<comment type="caution">
    <text evidence="2">The sequence shown here is derived from an EMBL/GenBank/DDBJ whole genome shotgun (WGS) entry which is preliminary data.</text>
</comment>
<evidence type="ECO:0000313" key="3">
    <source>
        <dbReference type="Proteomes" id="UP000590647"/>
    </source>
</evidence>
<evidence type="ECO:0000313" key="2">
    <source>
        <dbReference type="EMBL" id="MBB5797719.1"/>
    </source>
</evidence>
<feature type="region of interest" description="Disordered" evidence="1">
    <location>
        <begin position="182"/>
        <end position="248"/>
    </location>
</feature>
<sequence length="248" mass="26467">MPPGAARRRYGRHPGRPRRFTKGAPVSRAAHDEVTVRVLLAHPSALTHSETFLRLEPLGLERVAGAAREAGHEARAWASPSSTTWPSSGPSTGTPSPRGWSGAASASATTWRSAATSCCATDEHVRALRTARRLGVKVAVNLIVDPSWDEEPSRVVREFAPAAPQIVHFTAMTPCPGTEMVRPGPQPAPAVGRPRPAGAGGRSGRRAALSAKRARPFTWPPEVPLRSSSARPLAPRTQSRHAPNNVER</sequence>
<feature type="compositionally biased region" description="Low complexity" evidence="1">
    <location>
        <begin position="76"/>
        <end position="105"/>
    </location>
</feature>
<gene>
    <name evidence="2" type="ORF">HDA41_005683</name>
</gene>
<name>A0A7W9H8L0_9ACTN</name>
<organism evidence="2 3">
    <name type="scientific">Streptomyces caelestis</name>
    <dbReference type="NCBI Taxonomy" id="36816"/>
    <lineage>
        <taxon>Bacteria</taxon>
        <taxon>Bacillati</taxon>
        <taxon>Actinomycetota</taxon>
        <taxon>Actinomycetes</taxon>
        <taxon>Kitasatosporales</taxon>
        <taxon>Streptomycetaceae</taxon>
        <taxon>Streptomyces</taxon>
    </lineage>
</organism>
<feature type="compositionally biased region" description="Polar residues" evidence="1">
    <location>
        <begin position="226"/>
        <end position="242"/>
    </location>
</feature>
<feature type="region of interest" description="Disordered" evidence="1">
    <location>
        <begin position="71"/>
        <end position="105"/>
    </location>
</feature>
<feature type="region of interest" description="Disordered" evidence="1">
    <location>
        <begin position="1"/>
        <end position="28"/>
    </location>
</feature>
<keyword evidence="3" id="KW-1185">Reference proteome</keyword>
<accession>A0A7W9H8L0</accession>
<dbReference type="EMBL" id="JACHNE010000001">
    <property type="protein sequence ID" value="MBB5797719.1"/>
    <property type="molecule type" value="Genomic_DNA"/>
</dbReference>
<reference evidence="2 3" key="1">
    <citation type="submission" date="2020-08" db="EMBL/GenBank/DDBJ databases">
        <title>Sequencing the genomes of 1000 actinobacteria strains.</title>
        <authorList>
            <person name="Klenk H.-P."/>
        </authorList>
    </citation>
    <scope>NUCLEOTIDE SEQUENCE [LARGE SCALE GENOMIC DNA]</scope>
    <source>
        <strain evidence="2 3">DSM 40084</strain>
    </source>
</reference>
<dbReference type="Proteomes" id="UP000590647">
    <property type="component" value="Unassembled WGS sequence"/>
</dbReference>
<feature type="compositionally biased region" description="Basic residues" evidence="1">
    <location>
        <begin position="1"/>
        <end position="21"/>
    </location>
</feature>